<dbReference type="EMBL" id="BEYQ01000015">
    <property type="protein sequence ID" value="GBD54908.1"/>
    <property type="molecule type" value="Genomic_DNA"/>
</dbReference>
<comment type="caution">
    <text evidence="1">The sequence shown here is derived from an EMBL/GenBank/DDBJ whole genome shotgun (WGS) entry which is preliminary data.</text>
</comment>
<dbReference type="InterPro" id="IPR029058">
    <property type="entry name" value="AB_hydrolase_fold"/>
</dbReference>
<name>A0A2H6BXK7_MICAE</name>
<protein>
    <submittedName>
        <fullName evidence="1">Uncharacterized protein</fullName>
    </submittedName>
</protein>
<dbReference type="SUPFAM" id="SSF53474">
    <property type="entry name" value="alpha/beta-Hydrolases"/>
    <property type="match status" value="1"/>
</dbReference>
<proteinExistence type="predicted"/>
<dbReference type="RefSeq" id="WP_103113202.1">
    <property type="nucleotide sequence ID" value="NZ_BEIU01000011.1"/>
</dbReference>
<accession>A0A2H6BXK7</accession>
<evidence type="ECO:0000313" key="1">
    <source>
        <dbReference type="EMBL" id="GBD54908.1"/>
    </source>
</evidence>
<evidence type="ECO:0000313" key="2">
    <source>
        <dbReference type="Proteomes" id="UP000236321"/>
    </source>
</evidence>
<dbReference type="Proteomes" id="UP000236321">
    <property type="component" value="Unassembled WGS sequence"/>
</dbReference>
<dbReference type="Gene3D" id="3.40.50.1820">
    <property type="entry name" value="alpha/beta hydrolase"/>
    <property type="match status" value="1"/>
</dbReference>
<reference evidence="2" key="1">
    <citation type="submission" date="2017-12" db="EMBL/GenBank/DDBJ databases">
        <title>Improved Draft Genome Sequence of Microcystis aeruginosa NIES-298, a Microcystin-Producing Cyanobacterium from Lake Kasumigaura, Japan.</title>
        <authorList>
            <person name="Yamaguchi H."/>
            <person name="Suzuki S."/>
            <person name="Kawachi M."/>
        </authorList>
    </citation>
    <scope>NUCLEOTIDE SEQUENCE [LARGE SCALE GENOMIC DNA]</scope>
    <source>
        <strain evidence="2">NIES-298</strain>
    </source>
</reference>
<gene>
    <name evidence="1" type="ORF">BGM30_40010</name>
</gene>
<dbReference type="AlphaFoldDB" id="A0A2H6BXK7"/>
<sequence length="284" mass="32104">MAKIVGVHGIAQEFRGSHTICAEWLPSLKDGLKLAGTELESDTDFRCAFYGDIFRGKSKAIGIPNYDVNDIDSDWEKELLQSWWQETERVENNHPNADSLLREKSTPKIIQRALSGLSESRFFGSIAEKLVISYLKQVGSYLHDRKLKQQIQERVIKCIDEEDPRVLVAHSLGSIVCYETLCQHPEWPIKVFVTLGSPLGIRQLIFDRLQPSPRNNLGRWPGNVERWVNIADDGDVVALTKQLNPLFEGTIEDKLVYNGCEAHDAKRYLTAVETGEAIRSGLID</sequence>
<organism evidence="1 2">
    <name type="scientific">Microcystis aeruginosa NIES-298</name>
    <dbReference type="NCBI Taxonomy" id="449468"/>
    <lineage>
        <taxon>Bacteria</taxon>
        <taxon>Bacillati</taxon>
        <taxon>Cyanobacteriota</taxon>
        <taxon>Cyanophyceae</taxon>
        <taxon>Oscillatoriophycideae</taxon>
        <taxon>Chroococcales</taxon>
        <taxon>Microcystaceae</taxon>
        <taxon>Microcystis</taxon>
    </lineage>
</organism>